<evidence type="ECO:0000313" key="2">
    <source>
        <dbReference type="Proteomes" id="UP000440041"/>
    </source>
</evidence>
<evidence type="ECO:0000313" key="1">
    <source>
        <dbReference type="EMBL" id="KAB8296591.1"/>
    </source>
</evidence>
<sequence length="109" mass="11668">MRWRFDGADIHSGDGIAYGVVVEVASGLRPCGSGVYRGRHNPCFDVRQTFSSDAFPRLSALDTCESTSESTLIDAIAYVPPMPAASAENRALCGLRQHGIECCACRGSQ</sequence>
<dbReference type="EMBL" id="WBSO01000011">
    <property type="protein sequence ID" value="KAB8296591.1"/>
    <property type="molecule type" value="Genomic_DNA"/>
</dbReference>
<comment type="caution">
    <text evidence="1">The sequence shown here is derived from an EMBL/GenBank/DDBJ whole genome shotgun (WGS) entry which is preliminary data.</text>
</comment>
<dbReference type="AlphaFoldDB" id="A0A6A2VDS2"/>
<keyword evidence="2" id="KW-1185">Reference proteome</keyword>
<proteinExistence type="predicted"/>
<organism evidence="1 2">
    <name type="scientific">Bifidobacterium apri</name>
    <dbReference type="NCBI Taxonomy" id="1769423"/>
    <lineage>
        <taxon>Bacteria</taxon>
        <taxon>Bacillati</taxon>
        <taxon>Actinomycetota</taxon>
        <taxon>Actinomycetes</taxon>
        <taxon>Bifidobacteriales</taxon>
        <taxon>Bifidobacteriaceae</taxon>
        <taxon>Bifidobacterium</taxon>
    </lineage>
</organism>
<dbReference type="Proteomes" id="UP000440041">
    <property type="component" value="Unassembled WGS sequence"/>
</dbReference>
<gene>
    <name evidence="1" type="ORF">DSM100238_1354</name>
</gene>
<protein>
    <submittedName>
        <fullName evidence="1">Uncharacterized protein</fullName>
    </submittedName>
</protein>
<reference evidence="1 2" key="1">
    <citation type="submission" date="2019-09" db="EMBL/GenBank/DDBJ databases">
        <title>Characterization of the phylogenetic diversity of two novel species belonging to the genus Bifidobacterium: Bifidobacterium cebidarum sp. nov. and Bifidobacterium leontopitheci sp. nov.</title>
        <authorList>
            <person name="Lugli G.A."/>
            <person name="Duranti S."/>
            <person name="Milani C."/>
            <person name="Turroni F."/>
            <person name="Ventura M."/>
        </authorList>
    </citation>
    <scope>NUCLEOTIDE SEQUENCE [LARGE SCALE GENOMIC DNA]</scope>
    <source>
        <strain evidence="1 2">DSM 100238</strain>
    </source>
</reference>
<accession>A0A6A2VDS2</accession>
<name>A0A6A2VDS2_9BIFI</name>